<dbReference type="SUPFAM" id="SSF143800">
    <property type="entry name" value="L28p-like"/>
    <property type="match status" value="1"/>
</dbReference>
<dbReference type="GO" id="GO:0005762">
    <property type="term" value="C:mitochondrial large ribosomal subunit"/>
    <property type="evidence" value="ECO:0007669"/>
    <property type="project" value="TreeGrafter"/>
</dbReference>
<sequence>MALPKHPSLRCLRPFSTTLHVPKPATQSPAPGYTKGPPPYPYGPALHYKQSDSGLYGGAKIHFGNKVSDKNAVKTRRAWRPNMHNKRLWSDGLARFVQVKVQARVLRTIDKCGGLDEYLLGEKAGRIKELGVEGWRLRWLVMRTGKVRRRVKEQRAALGLVGRGVATALEGEGRRADTLEDEVERASGEVVGRIQGAKAGPSEAEEEEEEKEEAVHVETSIDPPSPEPTALEDHINRTTEAIEAETVAEAARQAQKTKPSLVADALPSQPDDENQAGTLTEPPVRHYTKGEKRARRAEQAVKGLARDSDREAESSAMLAEVARIEEVVEAEIEEAEEAGGGGRERLEVATERLRSAGEELERVKAGAGAAEEKKKEKEGGVLAKIKGLFGRR</sequence>
<dbReference type="FunFam" id="2.30.170.40:FF:000003">
    <property type="entry name" value="54S ribosomal protein L24"/>
    <property type="match status" value="1"/>
</dbReference>
<dbReference type="PANTHER" id="PTHR13528:SF2">
    <property type="entry name" value="LARGE RIBOSOMAL SUBUNIT PROTEIN BL28M"/>
    <property type="match status" value="1"/>
</dbReference>
<dbReference type="Pfam" id="PF00830">
    <property type="entry name" value="Ribosomal_L28"/>
    <property type="match status" value="1"/>
</dbReference>
<feature type="region of interest" description="Disordered" evidence="6">
    <location>
        <begin position="246"/>
        <end position="316"/>
    </location>
</feature>
<keyword evidence="8" id="KW-1185">Reference proteome</keyword>
<evidence type="ECO:0000256" key="4">
    <source>
        <dbReference type="ARBA" id="ARBA00035269"/>
    </source>
</evidence>
<dbReference type="AlphaFoldDB" id="A0A8H6CE37"/>
<dbReference type="PANTHER" id="PTHR13528">
    <property type="entry name" value="39S RIBOSOMAL PROTEIN L28, MITOCHONDRIAL"/>
    <property type="match status" value="1"/>
</dbReference>
<gene>
    <name evidence="7" type="ORF">HO133_002400</name>
</gene>
<name>A0A8H6CE37_9LECA</name>
<dbReference type="InterPro" id="IPR037147">
    <property type="entry name" value="Ribosomal_bL28_sf"/>
</dbReference>
<dbReference type="RefSeq" id="XP_037150979.1">
    <property type="nucleotide sequence ID" value="XM_037293326.1"/>
</dbReference>
<feature type="compositionally biased region" description="Basic and acidic residues" evidence="6">
    <location>
        <begin position="288"/>
        <end position="313"/>
    </location>
</feature>
<comment type="caution">
    <text evidence="7">The sequence shown here is derived from an EMBL/GenBank/DDBJ whole genome shotgun (WGS) entry which is preliminary data.</text>
</comment>
<feature type="region of interest" description="Disordered" evidence="6">
    <location>
        <begin position="18"/>
        <end position="38"/>
    </location>
</feature>
<dbReference type="HAMAP" id="MF_00373">
    <property type="entry name" value="Ribosomal_bL28"/>
    <property type="match status" value="1"/>
</dbReference>
<evidence type="ECO:0000256" key="2">
    <source>
        <dbReference type="ARBA" id="ARBA00022980"/>
    </source>
</evidence>
<feature type="region of interest" description="Disordered" evidence="6">
    <location>
        <begin position="194"/>
        <end position="231"/>
    </location>
</feature>
<evidence type="ECO:0000313" key="7">
    <source>
        <dbReference type="EMBL" id="KAF6221544.1"/>
    </source>
</evidence>
<evidence type="ECO:0000256" key="5">
    <source>
        <dbReference type="ARBA" id="ARBA00037226"/>
    </source>
</evidence>
<keyword evidence="3" id="KW-0687">Ribonucleoprotein</keyword>
<comment type="similarity">
    <text evidence="1">Belongs to the bacterial ribosomal protein bL28 family.</text>
</comment>
<feature type="compositionally biased region" description="Acidic residues" evidence="6">
    <location>
        <begin position="203"/>
        <end position="212"/>
    </location>
</feature>
<protein>
    <recommendedName>
        <fullName evidence="4">Large ribosomal subunit protein bL28m</fullName>
    </recommendedName>
</protein>
<evidence type="ECO:0000256" key="1">
    <source>
        <dbReference type="ARBA" id="ARBA00008760"/>
    </source>
</evidence>
<reference evidence="7 8" key="1">
    <citation type="journal article" date="2020" name="Genomics">
        <title>Complete, high-quality genomes from long-read metagenomic sequencing of two wolf lichen thalli reveals enigmatic genome architecture.</title>
        <authorList>
            <person name="McKenzie S.K."/>
            <person name="Walston R.F."/>
            <person name="Allen J.L."/>
        </authorList>
    </citation>
    <scope>NUCLEOTIDE SEQUENCE [LARGE SCALE GENOMIC DNA]</scope>
    <source>
        <strain evidence="7">WasteWater1</strain>
    </source>
</reference>
<dbReference type="GO" id="GO:0003735">
    <property type="term" value="F:structural constituent of ribosome"/>
    <property type="evidence" value="ECO:0007669"/>
    <property type="project" value="InterPro"/>
</dbReference>
<dbReference type="InterPro" id="IPR034704">
    <property type="entry name" value="Ribosomal_bL28/bL31-like_sf"/>
</dbReference>
<keyword evidence="2" id="KW-0689">Ribosomal protein</keyword>
<evidence type="ECO:0000313" key="8">
    <source>
        <dbReference type="Proteomes" id="UP000593566"/>
    </source>
</evidence>
<proteinExistence type="inferred from homology"/>
<dbReference type="InterPro" id="IPR026569">
    <property type="entry name" value="Ribosomal_bL28"/>
</dbReference>
<accession>A0A8H6CE37</accession>
<evidence type="ECO:0000256" key="6">
    <source>
        <dbReference type="SAM" id="MobiDB-lite"/>
    </source>
</evidence>
<evidence type="ECO:0000256" key="3">
    <source>
        <dbReference type="ARBA" id="ARBA00023274"/>
    </source>
</evidence>
<dbReference type="Proteomes" id="UP000593566">
    <property type="component" value="Unassembled WGS sequence"/>
</dbReference>
<comment type="function">
    <text evidence="5">Component of the mitochondrial ribosome (mitoribosome), a dedicated translation machinery responsible for the synthesis of mitochondrial genome-encoded proteins, including at least some of the essential transmembrane subunits of the mitochondrial respiratory chain. The mitoribosomes are attached to the mitochondrial inner membrane and translation products are cotranslationally integrated into the membrane.</text>
</comment>
<dbReference type="EMBL" id="JACCJB010000014">
    <property type="protein sequence ID" value="KAF6221544.1"/>
    <property type="molecule type" value="Genomic_DNA"/>
</dbReference>
<dbReference type="Gene3D" id="2.30.170.40">
    <property type="entry name" value="Ribosomal protein L28/L24"/>
    <property type="match status" value="1"/>
</dbReference>
<organism evidence="7 8">
    <name type="scientific">Letharia lupina</name>
    <dbReference type="NCBI Taxonomy" id="560253"/>
    <lineage>
        <taxon>Eukaryota</taxon>
        <taxon>Fungi</taxon>
        <taxon>Dikarya</taxon>
        <taxon>Ascomycota</taxon>
        <taxon>Pezizomycotina</taxon>
        <taxon>Lecanoromycetes</taxon>
        <taxon>OSLEUM clade</taxon>
        <taxon>Lecanoromycetidae</taxon>
        <taxon>Lecanorales</taxon>
        <taxon>Lecanorineae</taxon>
        <taxon>Parmeliaceae</taxon>
        <taxon>Letharia</taxon>
    </lineage>
</organism>
<dbReference type="GeneID" id="59330813"/>